<dbReference type="InterPro" id="IPR055259">
    <property type="entry name" value="YkvP/CgeB_Glyco_trans-like"/>
</dbReference>
<dbReference type="Pfam" id="PF13524">
    <property type="entry name" value="Glyco_trans_1_2"/>
    <property type="match status" value="1"/>
</dbReference>
<evidence type="ECO:0000313" key="2">
    <source>
        <dbReference type="EMBL" id="SDF05891.1"/>
    </source>
</evidence>
<dbReference type="SUPFAM" id="SSF53756">
    <property type="entry name" value="UDP-Glycosyltransferase/glycogen phosphorylase"/>
    <property type="match status" value="1"/>
</dbReference>
<name>A0A1G7HZF3_9BACT</name>
<dbReference type="Proteomes" id="UP000199355">
    <property type="component" value="Unassembled WGS sequence"/>
</dbReference>
<dbReference type="STRING" id="571438.SAMN05192586_10195"/>
<organism evidence="2 3">
    <name type="scientific">Desulfovibrio legallii</name>
    <dbReference type="NCBI Taxonomy" id="571438"/>
    <lineage>
        <taxon>Bacteria</taxon>
        <taxon>Pseudomonadati</taxon>
        <taxon>Thermodesulfobacteriota</taxon>
        <taxon>Desulfovibrionia</taxon>
        <taxon>Desulfovibrionales</taxon>
        <taxon>Desulfovibrionaceae</taxon>
        <taxon>Desulfovibrio</taxon>
    </lineage>
</organism>
<sequence length="427" mass="47158">MSAMPLRILVVLPMYGGSLPIGHYCAAALRALGHSVRVFEAPALYPAFTGLRKLGLAPAQAGQLETAFLQLVSQAVWAMVREQEPHLVLALAQAPLGRGLLQRLRRAGVRTAMWFVEDYKVFEYWRAFAPLYDLFAVIQKEPFLSLLAQAGQANALYLPLAALPDFHRPLELRPEEQREYGADVAFLGAGYPNRRRAFRSLAGRNFKLWGSDWEDEPLLAPHLQRHGARIGEEECVRIYNATRVNLNLHSSVSDAAAVVPGDFVNPRTFELAAAGAFQLVDARGLMPELFAPGELATFTTLSEMLQGIEYYLAHPAERQAVALRGRERVLAEHTYARRMQTLLDAAARCLGPWPEAEAAAAGSVTNDEEALPPDLAAELQDMVRRLGLGPHAGFDDVVAALRARSGALDEAEAGLLFLDEWRKQYKR</sequence>
<dbReference type="OrthoDB" id="9791241at2"/>
<evidence type="ECO:0000313" key="3">
    <source>
        <dbReference type="Proteomes" id="UP000199355"/>
    </source>
</evidence>
<dbReference type="AlphaFoldDB" id="A0A1G7HZF3"/>
<proteinExistence type="predicted"/>
<reference evidence="3" key="1">
    <citation type="submission" date="2016-10" db="EMBL/GenBank/DDBJ databases">
        <authorList>
            <person name="Varghese N."/>
            <person name="Submissions S."/>
        </authorList>
    </citation>
    <scope>NUCLEOTIDE SEQUENCE [LARGE SCALE GENOMIC DNA]</scope>
    <source>
        <strain evidence="3">KHC7</strain>
    </source>
</reference>
<feature type="domain" description="Spore protein YkvP/CgeB glycosyl transferase-like" evidence="1">
    <location>
        <begin position="195"/>
        <end position="344"/>
    </location>
</feature>
<dbReference type="EMBL" id="FNBX01000001">
    <property type="protein sequence ID" value="SDF05891.1"/>
    <property type="molecule type" value="Genomic_DNA"/>
</dbReference>
<keyword evidence="3" id="KW-1185">Reference proteome</keyword>
<evidence type="ECO:0000259" key="1">
    <source>
        <dbReference type="Pfam" id="PF13524"/>
    </source>
</evidence>
<gene>
    <name evidence="2" type="ORF">SAMN05192586_10195</name>
</gene>
<dbReference type="RefSeq" id="WP_092152368.1">
    <property type="nucleotide sequence ID" value="NZ_FNBX01000001.1"/>
</dbReference>
<protein>
    <submittedName>
        <fullName evidence="2">Spore maturation protein CgeB</fullName>
    </submittedName>
</protein>
<accession>A0A1G7HZF3</accession>